<protein>
    <recommendedName>
        <fullName evidence="3">Oleate hydratase</fullName>
    </recommendedName>
</protein>
<dbReference type="Proteomes" id="UP000708338">
    <property type="component" value="Unassembled WGS sequence"/>
</dbReference>
<dbReference type="Gene3D" id="3.50.50.60">
    <property type="entry name" value="FAD/NAD(P)-binding domain"/>
    <property type="match status" value="1"/>
</dbReference>
<sequence length="71" mass="7988">MKILVMVYLCCPRDIIKSRNYMRVLDMYYASGNYEAFARPRKPEGVESKSAYIIGTGLAALTAACYLVRDG</sequence>
<dbReference type="InterPro" id="IPR010354">
    <property type="entry name" value="Oleate_hydratase"/>
</dbReference>
<proteinExistence type="predicted"/>
<evidence type="ECO:0000313" key="2">
    <source>
        <dbReference type="Proteomes" id="UP000708338"/>
    </source>
</evidence>
<dbReference type="AlphaFoldDB" id="A0AA41FKL4"/>
<evidence type="ECO:0000313" key="1">
    <source>
        <dbReference type="EMBL" id="MBT9812927.1"/>
    </source>
</evidence>
<gene>
    <name evidence="1" type="ORF">GPL26_25455</name>
</gene>
<organism evidence="1 2">
    <name type="scientific">Enterocloster citroniae</name>
    <dbReference type="NCBI Taxonomy" id="358743"/>
    <lineage>
        <taxon>Bacteria</taxon>
        <taxon>Bacillati</taxon>
        <taxon>Bacillota</taxon>
        <taxon>Clostridia</taxon>
        <taxon>Lachnospirales</taxon>
        <taxon>Lachnospiraceae</taxon>
        <taxon>Enterocloster</taxon>
    </lineage>
</organism>
<dbReference type="Pfam" id="PF06100">
    <property type="entry name" value="MCRA"/>
    <property type="match status" value="1"/>
</dbReference>
<name>A0AA41FKL4_9FIRM</name>
<comment type="caution">
    <text evidence="1">The sequence shown here is derived from an EMBL/GenBank/DDBJ whole genome shotgun (WGS) entry which is preliminary data.</text>
</comment>
<accession>A0AA41FKL4</accession>
<dbReference type="GO" id="GO:0071949">
    <property type="term" value="F:FAD binding"/>
    <property type="evidence" value="ECO:0007669"/>
    <property type="project" value="InterPro"/>
</dbReference>
<dbReference type="GO" id="GO:0050151">
    <property type="term" value="F:oleate hydratase activity"/>
    <property type="evidence" value="ECO:0007669"/>
    <property type="project" value="InterPro"/>
</dbReference>
<reference evidence="1" key="1">
    <citation type="journal article" date="2021" name="Gut Microbes">
        <title>A synthetic consortium of 100 gut commensals modulates the composition and function in a colon model of the microbiome of elderly subjects.</title>
        <authorList>
            <person name="Perez M."/>
            <person name="Ntemiri A."/>
            <person name="Tan H."/>
            <person name="Harris H.M.B."/>
            <person name="Roager H.M."/>
            <person name="Ribiere C."/>
            <person name="O'Toole P.W."/>
        </authorList>
    </citation>
    <scope>NUCLEOTIDE SEQUENCE</scope>
    <source>
        <strain evidence="1">MCC335</strain>
    </source>
</reference>
<evidence type="ECO:0008006" key="3">
    <source>
        <dbReference type="Google" id="ProtNLM"/>
    </source>
</evidence>
<dbReference type="GO" id="GO:0006631">
    <property type="term" value="P:fatty acid metabolic process"/>
    <property type="evidence" value="ECO:0007669"/>
    <property type="project" value="InterPro"/>
</dbReference>
<dbReference type="InterPro" id="IPR036188">
    <property type="entry name" value="FAD/NAD-bd_sf"/>
</dbReference>
<dbReference type="EMBL" id="WQPS01000114">
    <property type="protein sequence ID" value="MBT9812927.1"/>
    <property type="molecule type" value="Genomic_DNA"/>
</dbReference>